<dbReference type="GeneID" id="93293143"/>
<dbReference type="EMBL" id="UGGT01000001">
    <property type="protein sequence ID" value="STO22287.1"/>
    <property type="molecule type" value="Genomic_DNA"/>
</dbReference>
<accession>A0A377GBT9</accession>
<dbReference type="RefSeq" id="WP_019350107.1">
    <property type="nucleotide sequence ID" value="NZ_UGGT01000001.1"/>
</dbReference>
<dbReference type="AlphaFoldDB" id="A0A377GBT9"/>
<dbReference type="GO" id="GO:0003810">
    <property type="term" value="F:protein-glutamine gamma-glutamyltransferase activity"/>
    <property type="evidence" value="ECO:0007669"/>
    <property type="project" value="InterPro"/>
</dbReference>
<evidence type="ECO:0000313" key="4">
    <source>
        <dbReference type="Proteomes" id="UP000254554"/>
    </source>
</evidence>
<keyword evidence="2" id="KW-0749">Sporulation</keyword>
<name>A0A377GBT9_9GAMM</name>
<dbReference type="OrthoDB" id="5650840at2"/>
<dbReference type="GO" id="GO:0030435">
    <property type="term" value="P:sporulation resulting in formation of a cellular spore"/>
    <property type="evidence" value="ECO:0007669"/>
    <property type="project" value="UniProtKB-KW"/>
</dbReference>
<dbReference type="STRING" id="1094715.GCA_000236165_02218"/>
<keyword evidence="1" id="KW-0808">Transferase</keyword>
<dbReference type="Pfam" id="PF20085">
    <property type="entry name" value="TGL"/>
    <property type="match status" value="1"/>
</dbReference>
<evidence type="ECO:0000313" key="3">
    <source>
        <dbReference type="EMBL" id="STO22287.1"/>
    </source>
</evidence>
<keyword evidence="4" id="KW-1185">Reference proteome</keyword>
<gene>
    <name evidence="3" type="ORF">NCTC11370_02374</name>
</gene>
<proteinExistence type="predicted"/>
<organism evidence="3 4">
    <name type="scientific">Fluoribacter dumoffii</name>
    <dbReference type="NCBI Taxonomy" id="463"/>
    <lineage>
        <taxon>Bacteria</taxon>
        <taxon>Pseudomonadati</taxon>
        <taxon>Pseudomonadota</taxon>
        <taxon>Gammaproteobacteria</taxon>
        <taxon>Legionellales</taxon>
        <taxon>Legionellaceae</taxon>
        <taxon>Fluoribacter</taxon>
    </lineage>
</organism>
<sequence>MLLFLSYKNQKNVQITKESDCTSFKTIRDFNEYRFDILINHPKTVVFKDLDELLEDLKRFQIVQTYEKELQGTRYISQLHTINLVRFLTSADEMAIELEIRKKAMASLKEESDPLKKEIISKLIDSLHFFKSYERFTMEVLFRHKAVKLMDMDKFHLADDKYRYPTQEENYLQLDPHYWRMAENHVGFFIPRKGVRPSAAINSIFEGGNLVVLECHSWMLCVQYKALLDTIGADHFNFLFKTKPLVITDGLNLNETLAADLGEILPCKWQMTKEKLIPGDWVYLYNFPDYKEATLYDASKNGAGLHSLVMGSDKYRGFGSSKAMTENEMKYEFLSIYNEDFLAEPLVLDEGSIDSKTMGLDVDEKDLRVGDVVVIYGHIDCPDFEWRNVNCTYLGQGKYRCEQLKKDNATENEIVLALLEKYNASLPQRKTAGDLAELNLFKSLLTNVRGIDFSQPRFNFLFEKQLSLYAPNSPCLFVSSASSPLQSDLLPKASHLKK</sequence>
<dbReference type="InterPro" id="IPR020916">
    <property type="entry name" value="Gln_gamma-glutamylTfrase_bac"/>
</dbReference>
<evidence type="ECO:0000256" key="2">
    <source>
        <dbReference type="ARBA" id="ARBA00022969"/>
    </source>
</evidence>
<reference evidence="3 4" key="1">
    <citation type="submission" date="2018-06" db="EMBL/GenBank/DDBJ databases">
        <authorList>
            <consortium name="Pathogen Informatics"/>
            <person name="Doyle S."/>
        </authorList>
    </citation>
    <scope>NUCLEOTIDE SEQUENCE [LARGE SCALE GENOMIC DNA]</scope>
    <source>
        <strain evidence="3 4">NCTC11370</strain>
    </source>
</reference>
<evidence type="ECO:0000256" key="1">
    <source>
        <dbReference type="ARBA" id="ARBA00022679"/>
    </source>
</evidence>
<protein>
    <submittedName>
        <fullName evidence="3">Transglutaminase</fullName>
    </submittedName>
</protein>
<dbReference type="Proteomes" id="UP000254554">
    <property type="component" value="Unassembled WGS sequence"/>
</dbReference>